<evidence type="ECO:0000256" key="4">
    <source>
        <dbReference type="ARBA" id="ARBA00023163"/>
    </source>
</evidence>
<keyword evidence="7" id="KW-0240">DNA-directed RNA polymerase</keyword>
<dbReference type="Gene3D" id="1.10.1740.10">
    <property type="match status" value="1"/>
</dbReference>
<evidence type="ECO:0000256" key="2">
    <source>
        <dbReference type="ARBA" id="ARBA00023082"/>
    </source>
</evidence>
<dbReference type="GO" id="GO:0016987">
    <property type="term" value="F:sigma factor activity"/>
    <property type="evidence" value="ECO:0007669"/>
    <property type="project" value="UniProtKB-KW"/>
</dbReference>
<dbReference type="PANTHER" id="PTHR30385">
    <property type="entry name" value="SIGMA FACTOR F FLAGELLAR"/>
    <property type="match status" value="1"/>
</dbReference>
<dbReference type="InterPro" id="IPR013249">
    <property type="entry name" value="RNA_pol_sigma70_r4_t2"/>
</dbReference>
<dbReference type="GO" id="GO:0003677">
    <property type="term" value="F:DNA binding"/>
    <property type="evidence" value="ECO:0007669"/>
    <property type="project" value="UniProtKB-KW"/>
</dbReference>
<dbReference type="SUPFAM" id="SSF88659">
    <property type="entry name" value="Sigma3 and sigma4 domains of RNA polymerase sigma factors"/>
    <property type="match status" value="1"/>
</dbReference>
<dbReference type="GO" id="GO:0000428">
    <property type="term" value="C:DNA-directed RNA polymerase complex"/>
    <property type="evidence" value="ECO:0007669"/>
    <property type="project" value="UniProtKB-KW"/>
</dbReference>
<dbReference type="AlphaFoldDB" id="A0A419V8J3"/>
<keyword evidence="3" id="KW-0238">DNA-binding</keyword>
<organism evidence="7 8">
    <name type="scientific">Sinobaca qinghaiensis</name>
    <dbReference type="NCBI Taxonomy" id="342944"/>
    <lineage>
        <taxon>Bacteria</taxon>
        <taxon>Bacillati</taxon>
        <taxon>Bacillota</taxon>
        <taxon>Bacilli</taxon>
        <taxon>Bacillales</taxon>
        <taxon>Sporolactobacillaceae</taxon>
        <taxon>Sinobaca</taxon>
    </lineage>
</organism>
<keyword evidence="1" id="KW-0805">Transcription regulation</keyword>
<evidence type="ECO:0000259" key="6">
    <source>
        <dbReference type="Pfam" id="PF08281"/>
    </source>
</evidence>
<dbReference type="NCBIfam" id="TIGR02937">
    <property type="entry name" value="sigma70-ECF"/>
    <property type="match status" value="1"/>
</dbReference>
<feature type="domain" description="RNA polymerase sigma factor 70 region 4 type 2" evidence="6">
    <location>
        <begin position="105"/>
        <end position="157"/>
    </location>
</feature>
<gene>
    <name evidence="7" type="ORF">ATL39_0653</name>
</gene>
<dbReference type="Gene3D" id="1.10.10.10">
    <property type="entry name" value="Winged helix-like DNA-binding domain superfamily/Winged helix DNA-binding domain"/>
    <property type="match status" value="1"/>
</dbReference>
<accession>A0A419V8J3</accession>
<name>A0A419V8J3_9BACL</name>
<dbReference type="InterPro" id="IPR013324">
    <property type="entry name" value="RNA_pol_sigma_r3/r4-like"/>
</dbReference>
<dbReference type="InterPro" id="IPR013325">
    <property type="entry name" value="RNA_pol_sigma_r2"/>
</dbReference>
<reference evidence="7 8" key="1">
    <citation type="submission" date="2018-09" db="EMBL/GenBank/DDBJ databases">
        <title>Genomic Encyclopedia of Archaeal and Bacterial Type Strains, Phase II (KMG-II): from individual species to whole genera.</title>
        <authorList>
            <person name="Goeker M."/>
        </authorList>
    </citation>
    <scope>NUCLEOTIDE SEQUENCE [LARGE SCALE GENOMIC DNA]</scope>
    <source>
        <strain evidence="7 8">DSM 17008</strain>
    </source>
</reference>
<dbReference type="InterPro" id="IPR014284">
    <property type="entry name" value="RNA_pol_sigma-70_dom"/>
</dbReference>
<evidence type="ECO:0000259" key="5">
    <source>
        <dbReference type="Pfam" id="PF04542"/>
    </source>
</evidence>
<dbReference type="GO" id="GO:0006352">
    <property type="term" value="P:DNA-templated transcription initiation"/>
    <property type="evidence" value="ECO:0007669"/>
    <property type="project" value="InterPro"/>
</dbReference>
<evidence type="ECO:0000256" key="3">
    <source>
        <dbReference type="ARBA" id="ARBA00023125"/>
    </source>
</evidence>
<evidence type="ECO:0000313" key="8">
    <source>
        <dbReference type="Proteomes" id="UP000285120"/>
    </source>
</evidence>
<dbReference type="SUPFAM" id="SSF88946">
    <property type="entry name" value="Sigma2 domain of RNA polymerase sigma factors"/>
    <property type="match status" value="1"/>
</dbReference>
<comment type="caution">
    <text evidence="7">The sequence shown here is derived from an EMBL/GenBank/DDBJ whole genome shotgun (WGS) entry which is preliminary data.</text>
</comment>
<dbReference type="InterPro" id="IPR007627">
    <property type="entry name" value="RNA_pol_sigma70_r2"/>
</dbReference>
<proteinExistence type="predicted"/>
<dbReference type="RefSeq" id="WP_170146822.1">
    <property type="nucleotide sequence ID" value="NZ_RAPK01000006.1"/>
</dbReference>
<dbReference type="Proteomes" id="UP000285120">
    <property type="component" value="Unassembled WGS sequence"/>
</dbReference>
<dbReference type="Pfam" id="PF08281">
    <property type="entry name" value="Sigma70_r4_2"/>
    <property type="match status" value="1"/>
</dbReference>
<dbReference type="InterPro" id="IPR036388">
    <property type="entry name" value="WH-like_DNA-bd_sf"/>
</dbReference>
<dbReference type="EMBL" id="RAPK01000006">
    <property type="protein sequence ID" value="RKD76436.1"/>
    <property type="molecule type" value="Genomic_DNA"/>
</dbReference>
<keyword evidence="2" id="KW-0731">Sigma factor</keyword>
<evidence type="ECO:0000313" key="7">
    <source>
        <dbReference type="EMBL" id="RKD76436.1"/>
    </source>
</evidence>
<keyword evidence="4" id="KW-0804">Transcription</keyword>
<sequence length="178" mass="20498">MQNTAFEQVMEDYMPLIGGMINRLHIHKNKEEFIQIGQIALWKAWQGFNESKGTFSTYAFSYVRGEMLTHLRREATYDQQHTWLTDEAAEGLISGFSETPAAAEESLEDYLHSLSAREKTWVVEAIIYGRTIQQISALHGVSSSTVKSWRKMALKKLKKDCPASPFSPLRFYIESERR</sequence>
<feature type="domain" description="RNA polymerase sigma-70 region 2" evidence="5">
    <location>
        <begin position="12"/>
        <end position="75"/>
    </location>
</feature>
<protein>
    <submittedName>
        <fullName evidence="7">DNA-directed RNA polymerase</fullName>
    </submittedName>
</protein>
<keyword evidence="8" id="KW-1185">Reference proteome</keyword>
<evidence type="ECO:0000256" key="1">
    <source>
        <dbReference type="ARBA" id="ARBA00023015"/>
    </source>
</evidence>
<dbReference type="Pfam" id="PF04542">
    <property type="entry name" value="Sigma70_r2"/>
    <property type="match status" value="1"/>
</dbReference>